<organism evidence="2 3">
    <name type="scientific">Riccia sorocarpa</name>
    <dbReference type="NCBI Taxonomy" id="122646"/>
    <lineage>
        <taxon>Eukaryota</taxon>
        <taxon>Viridiplantae</taxon>
        <taxon>Streptophyta</taxon>
        <taxon>Embryophyta</taxon>
        <taxon>Marchantiophyta</taxon>
        <taxon>Marchantiopsida</taxon>
        <taxon>Marchantiidae</taxon>
        <taxon>Marchantiales</taxon>
        <taxon>Ricciaceae</taxon>
        <taxon>Riccia</taxon>
    </lineage>
</organism>
<gene>
    <name evidence="2" type="ORF">R1sor_020163</name>
</gene>
<reference evidence="2 3" key="1">
    <citation type="submission" date="2024-09" db="EMBL/GenBank/DDBJ databases">
        <title>Chromosome-scale assembly of Riccia sorocarpa.</title>
        <authorList>
            <person name="Paukszto L."/>
        </authorList>
    </citation>
    <scope>NUCLEOTIDE SEQUENCE [LARGE SCALE GENOMIC DNA]</scope>
    <source>
        <strain evidence="2">LP-2024</strain>
        <tissue evidence="2">Aerial parts of the thallus</tissue>
    </source>
</reference>
<evidence type="ECO:0000313" key="2">
    <source>
        <dbReference type="EMBL" id="KAL3702141.1"/>
    </source>
</evidence>
<dbReference type="Proteomes" id="UP001633002">
    <property type="component" value="Unassembled WGS sequence"/>
</dbReference>
<keyword evidence="3" id="KW-1185">Reference proteome</keyword>
<sequence length="662" mass="73465">MARWKQTARRSYPKKVTVDISETTPIHGSSSGVSGVVTLRRLDPSEPFGNVSTSQEMAYESWPTPEDLDLDVELHNEPNCGWVIDYFKKIRSDSEILLRISYVDKDGKEKAKDLGTVCFARPNDVGIEVWYEVLKNKQIRKSILSMTTLEIDDLVAKGEGGLHDVAPDLSENYMLADGICALRFKLLRDQKSKSCMWWFLEKCHKHEIDVKQLGKVPVSVIFKKTDKGFNFEMYMESKGMKVTAAEPGESSQPESSKKKKVKKTSEAEKPKKTKKTTASDVEASKKTASDVEASKKTASDVEASKKTKSIQGTTVSSGQTKGDTSTAHVPRTETAPSNNQSPSSPVIDPQPADCNSIKPAGVGEGGSVNMSTLDDADKNKNQQEVAVMEVTDDEEEGSSSKSRKPKAVTKIERPKGFQPGQTVVGLDQKAKGVKMYLDPNNKALLKTEFADLRKWFPLKDHLVYASITQLTDPEPTMVYRPCSVRHVAEIQNSMVAPGSSETPQPATVVPYEMYAGKKRCINILKLEDLKAFIKSGGKFMVIFGLHSMKAAKNIILEVGQNKEHVLHGRADQLKKRHIKIVRGDTLESVLCKLSFMANALNSTYKFETAFVEQVIHGRNQYKGLGSPPHAKKGMKNSKIYLVSFLNFHSTRKSKDARPYFSA</sequence>
<evidence type="ECO:0000256" key="1">
    <source>
        <dbReference type="SAM" id="MobiDB-lite"/>
    </source>
</evidence>
<dbReference type="EMBL" id="JBJQOH010000001">
    <property type="protein sequence ID" value="KAL3702141.1"/>
    <property type="molecule type" value="Genomic_DNA"/>
</dbReference>
<feature type="compositionally biased region" description="Polar residues" evidence="1">
    <location>
        <begin position="334"/>
        <end position="344"/>
    </location>
</feature>
<feature type="compositionally biased region" description="Basic and acidic residues" evidence="1">
    <location>
        <begin position="282"/>
        <end position="305"/>
    </location>
</feature>
<evidence type="ECO:0000313" key="3">
    <source>
        <dbReference type="Proteomes" id="UP001633002"/>
    </source>
</evidence>
<protein>
    <submittedName>
        <fullName evidence="2">Uncharacterized protein</fullName>
    </submittedName>
</protein>
<dbReference type="AlphaFoldDB" id="A0ABD3IF92"/>
<feature type="compositionally biased region" description="Polar residues" evidence="1">
    <location>
        <begin position="309"/>
        <end position="327"/>
    </location>
</feature>
<feature type="region of interest" description="Disordered" evidence="1">
    <location>
        <begin position="242"/>
        <end position="409"/>
    </location>
</feature>
<name>A0ABD3IF92_9MARC</name>
<comment type="caution">
    <text evidence="2">The sequence shown here is derived from an EMBL/GenBank/DDBJ whole genome shotgun (WGS) entry which is preliminary data.</text>
</comment>
<feature type="compositionally biased region" description="Low complexity" evidence="1">
    <location>
        <begin position="244"/>
        <end position="254"/>
    </location>
</feature>
<accession>A0ABD3IF92</accession>
<proteinExistence type="predicted"/>